<evidence type="ECO:0000256" key="4">
    <source>
        <dbReference type="ARBA" id="ARBA00022729"/>
    </source>
</evidence>
<feature type="compositionally biased region" description="Low complexity" evidence="5">
    <location>
        <begin position="47"/>
        <end position="71"/>
    </location>
</feature>
<dbReference type="GO" id="GO:0015833">
    <property type="term" value="P:peptide transport"/>
    <property type="evidence" value="ECO:0007669"/>
    <property type="project" value="TreeGrafter"/>
</dbReference>
<feature type="region of interest" description="Disordered" evidence="5">
    <location>
        <begin position="47"/>
        <end position="112"/>
    </location>
</feature>
<organism evidence="8 9">
    <name type="scientific">Streptomyces pacificus</name>
    <dbReference type="NCBI Taxonomy" id="2705029"/>
    <lineage>
        <taxon>Bacteria</taxon>
        <taxon>Bacillati</taxon>
        <taxon>Actinomycetota</taxon>
        <taxon>Actinomycetes</taxon>
        <taxon>Kitasatosporales</taxon>
        <taxon>Streptomycetaceae</taxon>
        <taxon>Streptomyces</taxon>
    </lineage>
</organism>
<comment type="subcellular location">
    <subcellularLocation>
        <location evidence="1">Cell envelope</location>
    </subcellularLocation>
</comment>
<name>A0A6A0ASU5_9ACTN</name>
<dbReference type="Pfam" id="PF00496">
    <property type="entry name" value="SBP_bac_5"/>
    <property type="match status" value="1"/>
</dbReference>
<evidence type="ECO:0000313" key="8">
    <source>
        <dbReference type="EMBL" id="GFH35393.1"/>
    </source>
</evidence>
<keyword evidence="4" id="KW-0732">Signal</keyword>
<accession>A0A6A0ASU5</accession>
<proteinExistence type="inferred from homology"/>
<dbReference type="Gene3D" id="3.40.190.10">
    <property type="entry name" value="Periplasmic binding protein-like II"/>
    <property type="match status" value="1"/>
</dbReference>
<keyword evidence="9" id="KW-1185">Reference proteome</keyword>
<dbReference type="GO" id="GO:0030313">
    <property type="term" value="C:cell envelope"/>
    <property type="evidence" value="ECO:0007669"/>
    <property type="project" value="UniProtKB-SubCell"/>
</dbReference>
<gene>
    <name evidence="8" type="ORF">SCWH03_16090</name>
</gene>
<feature type="transmembrane region" description="Helical" evidence="6">
    <location>
        <begin position="651"/>
        <end position="671"/>
    </location>
</feature>
<evidence type="ECO:0000256" key="5">
    <source>
        <dbReference type="SAM" id="MobiDB-lite"/>
    </source>
</evidence>
<sequence>MITTAHHRSPGPALFLRSRAGRRPHPLLRLLLAVGIAAPTLIAGPPQAQAQTRAEAQAWPRAQAQAPAAVPGTGQLMDSPASAVGTRVRADEGNSDGKTDGKDDKSNGDGKTGAGNVLTVAVSQSVDSLSPFLAQRLVSTSVHRLIYEYLTNYDPRDARPVPGLATAWSPSADKLTWTYTIRKDSTWSDGRPATAEDAAWTFGRMMKDPGAATANGSFTANFAEVTAPDPETLVIRLKKPQATMTALDVPIVPKHIWEKVGDFSTFNNDTRFPVVGNGPFVLTDYKVDRYIRLRANKNFWRGAPKFDELVFRYYKDGDAAVAALRKGEVSFVPHLTPAQAASLKNAENIQVNDAPGRRFLALATNPGARAKNGGRFGSGHPALLDPVVRRALFHAVDRQTIVEKVFQGHAVEGEGYLPPRFSAYFWKPAASQRIAHDPAKAAALLDEAGYRRDGSGRRLGKDGRPLDFRVLCHATDPHDKAVGKYLREWWGELGIGLRVVCLDNVSDPWLKGDYDLAFDGWSVNPDPDFVLSIHTCSALPATPADTGATDNFICDERFDRLYAQQAVEYDAARRGDLVRQMQSRLYDTGFMNVMVYPNALEAYRTDQIGSITTMPEAAGNLYGQDGYWSWWSAEPAAAGGAASDGGGSSPAVAIGIGISVVLVIAVGILTSRRRRATADDRE</sequence>
<evidence type="ECO:0000313" key="9">
    <source>
        <dbReference type="Proteomes" id="UP000484988"/>
    </source>
</evidence>
<dbReference type="InterPro" id="IPR000914">
    <property type="entry name" value="SBP_5_dom"/>
</dbReference>
<dbReference type="SUPFAM" id="SSF53850">
    <property type="entry name" value="Periplasmic binding protein-like II"/>
    <property type="match status" value="1"/>
</dbReference>
<reference evidence="8 9" key="1">
    <citation type="submission" date="2020-02" db="EMBL/GenBank/DDBJ databases">
        <title>Whole Genome Shotgun Sequence of Streptomyces sp. strain CWH03.</title>
        <authorList>
            <person name="Dohra H."/>
            <person name="Kodani S."/>
            <person name="Yamamura H."/>
        </authorList>
    </citation>
    <scope>NUCLEOTIDE SEQUENCE [LARGE SCALE GENOMIC DNA]</scope>
    <source>
        <strain evidence="8 9">CWH03</strain>
    </source>
</reference>
<dbReference type="InterPro" id="IPR039424">
    <property type="entry name" value="SBP_5"/>
</dbReference>
<dbReference type="GO" id="GO:1904680">
    <property type="term" value="F:peptide transmembrane transporter activity"/>
    <property type="evidence" value="ECO:0007669"/>
    <property type="project" value="TreeGrafter"/>
</dbReference>
<keyword evidence="3" id="KW-0813">Transport</keyword>
<dbReference type="PANTHER" id="PTHR30290">
    <property type="entry name" value="PERIPLASMIC BINDING COMPONENT OF ABC TRANSPORTER"/>
    <property type="match status" value="1"/>
</dbReference>
<dbReference type="EMBL" id="BLLG01000004">
    <property type="protein sequence ID" value="GFH35393.1"/>
    <property type="molecule type" value="Genomic_DNA"/>
</dbReference>
<feature type="domain" description="Solute-binding protein family 5" evidence="7">
    <location>
        <begin position="160"/>
        <end position="532"/>
    </location>
</feature>
<dbReference type="PANTHER" id="PTHR30290:SF10">
    <property type="entry name" value="PERIPLASMIC OLIGOPEPTIDE-BINDING PROTEIN-RELATED"/>
    <property type="match status" value="1"/>
</dbReference>
<evidence type="ECO:0000259" key="7">
    <source>
        <dbReference type="Pfam" id="PF00496"/>
    </source>
</evidence>
<evidence type="ECO:0000256" key="3">
    <source>
        <dbReference type="ARBA" id="ARBA00022448"/>
    </source>
</evidence>
<evidence type="ECO:0000256" key="2">
    <source>
        <dbReference type="ARBA" id="ARBA00005695"/>
    </source>
</evidence>
<feature type="compositionally biased region" description="Basic and acidic residues" evidence="5">
    <location>
        <begin position="88"/>
        <end position="108"/>
    </location>
</feature>
<dbReference type="RefSeq" id="WP_173263414.1">
    <property type="nucleotide sequence ID" value="NZ_BLLG01000004.1"/>
</dbReference>
<dbReference type="Gene3D" id="3.10.105.10">
    <property type="entry name" value="Dipeptide-binding Protein, Domain 3"/>
    <property type="match status" value="1"/>
</dbReference>
<dbReference type="CDD" id="cd00995">
    <property type="entry name" value="PBP2_NikA_DppA_OppA_like"/>
    <property type="match status" value="1"/>
</dbReference>
<keyword evidence="6" id="KW-0812">Transmembrane</keyword>
<keyword evidence="6" id="KW-0472">Membrane</keyword>
<dbReference type="AlphaFoldDB" id="A0A6A0ASU5"/>
<evidence type="ECO:0000256" key="6">
    <source>
        <dbReference type="SAM" id="Phobius"/>
    </source>
</evidence>
<dbReference type="Proteomes" id="UP000484988">
    <property type="component" value="Unassembled WGS sequence"/>
</dbReference>
<keyword evidence="6" id="KW-1133">Transmembrane helix</keyword>
<comment type="similarity">
    <text evidence="2">Belongs to the bacterial solute-binding protein 5 family.</text>
</comment>
<evidence type="ECO:0000256" key="1">
    <source>
        <dbReference type="ARBA" id="ARBA00004196"/>
    </source>
</evidence>
<protein>
    <submittedName>
        <fullName evidence="8">ABC transporter substrate-binding protein</fullName>
    </submittedName>
</protein>
<comment type="caution">
    <text evidence="8">The sequence shown here is derived from an EMBL/GenBank/DDBJ whole genome shotgun (WGS) entry which is preliminary data.</text>
</comment>